<dbReference type="Proteomes" id="UP000314294">
    <property type="component" value="Unassembled WGS sequence"/>
</dbReference>
<feature type="region of interest" description="Disordered" evidence="1">
    <location>
        <begin position="32"/>
        <end position="61"/>
    </location>
</feature>
<evidence type="ECO:0000256" key="1">
    <source>
        <dbReference type="SAM" id="MobiDB-lite"/>
    </source>
</evidence>
<organism evidence="2 3">
    <name type="scientific">Liparis tanakae</name>
    <name type="common">Tanaka's snailfish</name>
    <dbReference type="NCBI Taxonomy" id="230148"/>
    <lineage>
        <taxon>Eukaryota</taxon>
        <taxon>Metazoa</taxon>
        <taxon>Chordata</taxon>
        <taxon>Craniata</taxon>
        <taxon>Vertebrata</taxon>
        <taxon>Euteleostomi</taxon>
        <taxon>Actinopterygii</taxon>
        <taxon>Neopterygii</taxon>
        <taxon>Teleostei</taxon>
        <taxon>Neoteleostei</taxon>
        <taxon>Acanthomorphata</taxon>
        <taxon>Eupercaria</taxon>
        <taxon>Perciformes</taxon>
        <taxon>Cottioidei</taxon>
        <taxon>Cottales</taxon>
        <taxon>Liparidae</taxon>
        <taxon>Liparis</taxon>
    </lineage>
</organism>
<evidence type="ECO:0000313" key="3">
    <source>
        <dbReference type="Proteomes" id="UP000314294"/>
    </source>
</evidence>
<keyword evidence="3" id="KW-1185">Reference proteome</keyword>
<reference evidence="2 3" key="1">
    <citation type="submission" date="2019-03" db="EMBL/GenBank/DDBJ databases">
        <title>First draft genome of Liparis tanakae, snailfish: a comprehensive survey of snailfish specific genes.</title>
        <authorList>
            <person name="Kim W."/>
            <person name="Song I."/>
            <person name="Jeong J.-H."/>
            <person name="Kim D."/>
            <person name="Kim S."/>
            <person name="Ryu S."/>
            <person name="Song J.Y."/>
            <person name="Lee S.K."/>
        </authorList>
    </citation>
    <scope>NUCLEOTIDE SEQUENCE [LARGE SCALE GENOMIC DNA]</scope>
    <source>
        <tissue evidence="2">Muscle</tissue>
    </source>
</reference>
<accession>A0A4Z2GDS2</accession>
<dbReference type="EMBL" id="SRLO01000604">
    <property type="protein sequence ID" value="TNN50822.1"/>
    <property type="molecule type" value="Genomic_DNA"/>
</dbReference>
<proteinExistence type="predicted"/>
<comment type="caution">
    <text evidence="2">The sequence shown here is derived from an EMBL/GenBank/DDBJ whole genome shotgun (WGS) entry which is preliminary data.</text>
</comment>
<gene>
    <name evidence="2" type="ORF">EYF80_038969</name>
</gene>
<evidence type="ECO:0000313" key="2">
    <source>
        <dbReference type="EMBL" id="TNN50822.1"/>
    </source>
</evidence>
<protein>
    <submittedName>
        <fullName evidence="2">Uncharacterized protein</fullName>
    </submittedName>
</protein>
<dbReference type="AlphaFoldDB" id="A0A4Z2GDS2"/>
<sequence length="148" mass="16021">MALVLLPAPEWPALEESGPRLWAADATLSSSAPGPADGQLLKVCPTEEGSGSGSSRGTRRSSARRLHLRLYAELGVFARGVCVYVGVKKRKMTARRACIQIIVAYALCPAVSQERSEVETSRMFHRHISLWGNEPSPLHSTGAQNPEL</sequence>
<name>A0A4Z2GDS2_9TELE</name>